<dbReference type="AlphaFoldDB" id="A0A9P7VY28"/>
<comment type="caution">
    <text evidence="2">The sequence shown here is derived from an EMBL/GenBank/DDBJ whole genome shotgun (WGS) entry which is preliminary data.</text>
</comment>
<keyword evidence="1" id="KW-0472">Membrane</keyword>
<dbReference type="EMBL" id="MU250527">
    <property type="protein sequence ID" value="KAG7449671.1"/>
    <property type="molecule type" value="Genomic_DNA"/>
</dbReference>
<sequence>MAGRLSSYKSALGVISARTGAPLSSLLVSFAILHEITAIASFAGVFYAARAFGVGERVVDTVAADDEPAGWARQQVKTWVQEGTVWAQRVGQQYGIFGLEKKGSTNKTESPTYLPEHLAGDIANAVFAYGVTKAFLPVRIGLSLYLSPASSRMVVDPLRRVFMRSFQRKK</sequence>
<dbReference type="PANTHER" id="PTHR28002">
    <property type="entry name" value="MIOREX COMPLEX COMPONENT 11"/>
    <property type="match status" value="1"/>
</dbReference>
<dbReference type="Proteomes" id="UP000812287">
    <property type="component" value="Unassembled WGS sequence"/>
</dbReference>
<dbReference type="OrthoDB" id="5580261at2759"/>
<gene>
    <name evidence="2" type="ORF">BT62DRAFT_991817</name>
</gene>
<name>A0A9P7VY28_9AGAR</name>
<dbReference type="GeneID" id="66112599"/>
<evidence type="ECO:0000313" key="3">
    <source>
        <dbReference type="Proteomes" id="UP000812287"/>
    </source>
</evidence>
<proteinExistence type="predicted"/>
<dbReference type="PANTHER" id="PTHR28002:SF1">
    <property type="entry name" value="MIOREX COMPLEX COMPONENT 11"/>
    <property type="match status" value="1"/>
</dbReference>
<reference evidence="2" key="1">
    <citation type="submission" date="2020-11" db="EMBL/GenBank/DDBJ databases">
        <title>Adaptations for nitrogen fixation in a non-lichenized fungal sporocarp promotes dispersal by wood-feeding termites.</title>
        <authorList>
            <consortium name="DOE Joint Genome Institute"/>
            <person name="Koch R.A."/>
            <person name="Yoon G."/>
            <person name="Arayal U."/>
            <person name="Lail K."/>
            <person name="Amirebrahimi M."/>
            <person name="Labutti K."/>
            <person name="Lipzen A."/>
            <person name="Riley R."/>
            <person name="Barry K."/>
            <person name="Henrissat B."/>
            <person name="Grigoriev I.V."/>
            <person name="Herr J.R."/>
            <person name="Aime M.C."/>
        </authorList>
    </citation>
    <scope>NUCLEOTIDE SEQUENCE</scope>
    <source>
        <strain evidence="2">MCA 3950</strain>
    </source>
</reference>
<dbReference type="RefSeq" id="XP_043043171.1">
    <property type="nucleotide sequence ID" value="XM_043190302.1"/>
</dbReference>
<accession>A0A9P7VY28</accession>
<keyword evidence="1" id="KW-1133">Transmembrane helix</keyword>
<dbReference type="GO" id="GO:0005739">
    <property type="term" value="C:mitochondrion"/>
    <property type="evidence" value="ECO:0007669"/>
    <property type="project" value="TreeGrafter"/>
</dbReference>
<keyword evidence="1" id="KW-0812">Transmembrane</keyword>
<feature type="transmembrane region" description="Helical" evidence="1">
    <location>
        <begin position="26"/>
        <end position="49"/>
    </location>
</feature>
<organism evidence="2 3">
    <name type="scientific">Guyanagaster necrorhizus</name>
    <dbReference type="NCBI Taxonomy" id="856835"/>
    <lineage>
        <taxon>Eukaryota</taxon>
        <taxon>Fungi</taxon>
        <taxon>Dikarya</taxon>
        <taxon>Basidiomycota</taxon>
        <taxon>Agaricomycotina</taxon>
        <taxon>Agaricomycetes</taxon>
        <taxon>Agaricomycetidae</taxon>
        <taxon>Agaricales</taxon>
        <taxon>Marasmiineae</taxon>
        <taxon>Physalacriaceae</taxon>
        <taxon>Guyanagaster</taxon>
    </lineage>
</organism>
<dbReference type="Pfam" id="PF10306">
    <property type="entry name" value="FLILHELTA"/>
    <property type="match status" value="1"/>
</dbReference>
<protein>
    <submittedName>
        <fullName evidence="2">Uncharacterized protein</fullName>
    </submittedName>
</protein>
<evidence type="ECO:0000256" key="1">
    <source>
        <dbReference type="SAM" id="Phobius"/>
    </source>
</evidence>
<evidence type="ECO:0000313" key="2">
    <source>
        <dbReference type="EMBL" id="KAG7449671.1"/>
    </source>
</evidence>
<dbReference type="InterPro" id="IPR018811">
    <property type="entry name" value="MRX11"/>
</dbReference>
<keyword evidence="3" id="KW-1185">Reference proteome</keyword>